<comment type="catalytic activity">
    <reaction evidence="1 11">
        <text>Hydrolysis of terminal non-reducing beta-D-galactose residues in beta-D-galactosides.</text>
        <dbReference type="EC" id="3.2.1.23"/>
    </reaction>
</comment>
<dbReference type="InterPro" id="IPR048913">
    <property type="entry name" value="BetaGal_gal-bd"/>
</dbReference>
<dbReference type="FunFam" id="3.20.20.80:FF:000098">
    <property type="entry name" value="Beta-galactosidase"/>
    <property type="match status" value="1"/>
</dbReference>
<dbReference type="InterPro" id="IPR043159">
    <property type="entry name" value="Lectin_gal-bd_sf"/>
</dbReference>
<dbReference type="PANTHER" id="PTHR23421">
    <property type="entry name" value="BETA-GALACTOSIDASE RELATED"/>
    <property type="match status" value="1"/>
</dbReference>
<evidence type="ECO:0000256" key="3">
    <source>
        <dbReference type="ARBA" id="ARBA00009809"/>
    </source>
</evidence>
<dbReference type="PROSITE" id="PS50228">
    <property type="entry name" value="SUEL_LECTIN"/>
    <property type="match status" value="1"/>
</dbReference>
<dbReference type="InterPro" id="IPR008979">
    <property type="entry name" value="Galactose-bd-like_sf"/>
</dbReference>
<feature type="chain" id="PRO_5021493414" description="Beta-galactosidase" evidence="13">
    <location>
        <begin position="22"/>
        <end position="855"/>
    </location>
</feature>
<keyword evidence="5" id="KW-0052">Apoplast</keyword>
<dbReference type="EMBL" id="CM010717">
    <property type="protein sequence ID" value="RZC54422.1"/>
    <property type="molecule type" value="Genomic_DNA"/>
</dbReference>
<evidence type="ECO:0000256" key="7">
    <source>
        <dbReference type="ARBA" id="ARBA00022729"/>
    </source>
</evidence>
<keyword evidence="8 11" id="KW-0378">Hydrolase</keyword>
<dbReference type="EC" id="3.2.1.23" evidence="4 11"/>
<gene>
    <name evidence="15" type="ORF">C5167_013301</name>
</gene>
<dbReference type="InterPro" id="IPR017853">
    <property type="entry name" value="GH"/>
</dbReference>
<evidence type="ECO:0000256" key="1">
    <source>
        <dbReference type="ARBA" id="ARBA00001412"/>
    </source>
</evidence>
<dbReference type="PROSITE" id="PS01182">
    <property type="entry name" value="GLYCOSYL_HYDROL_F35"/>
    <property type="match status" value="1"/>
</dbReference>
<evidence type="ECO:0000256" key="2">
    <source>
        <dbReference type="ARBA" id="ARBA00004271"/>
    </source>
</evidence>
<evidence type="ECO:0000256" key="10">
    <source>
        <dbReference type="ARBA" id="ARBA00023295"/>
    </source>
</evidence>
<evidence type="ECO:0000313" key="15">
    <source>
        <dbReference type="EMBL" id="RZC54422.1"/>
    </source>
</evidence>
<dbReference type="Pfam" id="PF21467">
    <property type="entry name" value="BetaGal_gal-bd"/>
    <property type="match status" value="1"/>
</dbReference>
<dbReference type="SUPFAM" id="SSF51445">
    <property type="entry name" value="(Trans)glycosidases"/>
    <property type="match status" value="1"/>
</dbReference>
<dbReference type="FunFam" id="2.60.120.260:FF:000050">
    <property type="entry name" value="Beta-galactosidase"/>
    <property type="match status" value="1"/>
</dbReference>
<evidence type="ECO:0000256" key="4">
    <source>
        <dbReference type="ARBA" id="ARBA00012756"/>
    </source>
</evidence>
<dbReference type="GO" id="GO:0048046">
    <property type="term" value="C:apoplast"/>
    <property type="evidence" value="ECO:0007669"/>
    <property type="project" value="UniProtKB-SubCell"/>
</dbReference>
<dbReference type="Gene3D" id="3.20.20.80">
    <property type="entry name" value="Glycosidases"/>
    <property type="match status" value="1"/>
</dbReference>
<dbReference type="Pfam" id="PF01301">
    <property type="entry name" value="Glyco_hydro_35"/>
    <property type="match status" value="1"/>
</dbReference>
<evidence type="ECO:0000256" key="9">
    <source>
        <dbReference type="ARBA" id="ARBA00023180"/>
    </source>
</evidence>
<sequence>MLWFWWCCLVVTSGFIGGYSSDVTYDGRSLIIDGQRKILFSGSIHYPRSTPQMWPSLISKAKEGGLDVIQTYVFWNLHEPQPGKYDFQGRNDLVRFIKEIQAQGLYVCLRIGPFIEAEWTYGGLPFWLHDVPGIVYRSDNEPFKNYMQNFTTKIVNLMKAEGLYASQGGPIILSQIENEYKNVEQAFHEKGPPYVIWAAKMAVDLQTGSPWVMCKQDDAPDPVINACNGRNCGETFAGPNSPNKPGIWTENWTSFFQVFGGKANIRSAQDIAFAVALFLAKSGSYINYYMYHGGTNFGRTGAAYVTTSYYDQAPLDEYGLIRQPKWGHLKELHSVIKQISETLLSGTRTNSSLGSDLQDAYVFKKNSGEGVAFLSNRDPKNHVKVQYQDSFYDLPPRTIVILQDCRNVIFNTSKVSAQGLTRSIGSSQKFNSAERWQQYQDVVPNYEDTSIRANMLLEHMNATKDVSDYLWYTFSFENKQSGGDAVLHVYSLGHVVHAFVNNKYIGVVHGSHDIRQGCALEYPIPLNDGQMNNVSILSAMVGLPDSGAFLEKRVAGLRDVYIQYNGKTLTRFTRHAWGYQVGLLGEKSLIYKDDGSGKVQWSSFTSFTNQPLTWYKRTFDAPTQNDDPVVLNLHSMGKGEAWINGESIGRYWVSFNNSDGVPSQILYHIPRSFLKPSGNQLVLLEEMHGDPLQISLDTITLSQPKCRVCGKVSHLHSSPLNLSGQTSRMLFGRRPKVQIKCPSRKTISKIVFASFGTPTGHCKKYAVGRCHSSNSKTVVEKACLGKSRCIITEWTNYFGKDPCPGISKRLRADVYSEASGGCAAFLSNADEENDKTVTFKNVTYHLPAWLDFKAP</sequence>
<dbReference type="GO" id="GO:0005975">
    <property type="term" value="P:carbohydrate metabolic process"/>
    <property type="evidence" value="ECO:0007669"/>
    <property type="project" value="InterPro"/>
</dbReference>
<dbReference type="InterPro" id="IPR041392">
    <property type="entry name" value="GHD"/>
</dbReference>
<dbReference type="Pfam" id="PF17834">
    <property type="entry name" value="GHD"/>
    <property type="match status" value="1"/>
</dbReference>
<evidence type="ECO:0000256" key="12">
    <source>
        <dbReference type="RuleBase" id="RU003679"/>
    </source>
</evidence>
<dbReference type="InterPro" id="IPR019801">
    <property type="entry name" value="Glyco_hydro_35_CS"/>
</dbReference>
<dbReference type="FunFam" id="2.60.120.740:FF:000002">
    <property type="entry name" value="Beta-galactosidase"/>
    <property type="match status" value="1"/>
</dbReference>
<name>A0A4Y7J2Z4_PAPSO</name>
<proteinExistence type="inferred from homology"/>
<dbReference type="InterPro" id="IPR000922">
    <property type="entry name" value="Lectin_gal-bd_dom"/>
</dbReference>
<dbReference type="GO" id="GO:0004565">
    <property type="term" value="F:beta-galactosidase activity"/>
    <property type="evidence" value="ECO:0007669"/>
    <property type="project" value="UniProtKB-EC"/>
</dbReference>
<dbReference type="InterPro" id="IPR031330">
    <property type="entry name" value="Gly_Hdrlase_35_cat"/>
</dbReference>
<dbReference type="SUPFAM" id="SSF49785">
    <property type="entry name" value="Galactose-binding domain-like"/>
    <property type="match status" value="2"/>
</dbReference>
<dbReference type="Proteomes" id="UP000316621">
    <property type="component" value="Chromosome 3"/>
</dbReference>
<dbReference type="Pfam" id="PF02140">
    <property type="entry name" value="SUEL_Lectin"/>
    <property type="match status" value="1"/>
</dbReference>
<evidence type="ECO:0000256" key="13">
    <source>
        <dbReference type="SAM" id="SignalP"/>
    </source>
</evidence>
<dbReference type="InterPro" id="IPR001944">
    <property type="entry name" value="Glycoside_Hdrlase_35"/>
</dbReference>
<evidence type="ECO:0000256" key="6">
    <source>
        <dbReference type="ARBA" id="ARBA00022525"/>
    </source>
</evidence>
<dbReference type="Gene3D" id="2.60.120.260">
    <property type="entry name" value="Galactose-binding domain-like"/>
    <property type="match status" value="2"/>
</dbReference>
<evidence type="ECO:0000256" key="8">
    <source>
        <dbReference type="ARBA" id="ARBA00022801"/>
    </source>
</evidence>
<comment type="similarity">
    <text evidence="3 12">Belongs to the glycosyl hydrolase 35 family.</text>
</comment>
<feature type="domain" description="SUEL-type lectin" evidence="14">
    <location>
        <begin position="734"/>
        <end position="817"/>
    </location>
</feature>
<evidence type="ECO:0000259" key="14">
    <source>
        <dbReference type="PROSITE" id="PS50228"/>
    </source>
</evidence>
<dbReference type="OMA" id="WIMCKSP"/>
<dbReference type="CDD" id="cd22842">
    <property type="entry name" value="Gal_Rha_Lectin_BGal"/>
    <property type="match status" value="1"/>
</dbReference>
<keyword evidence="10 11" id="KW-0326">Glycosidase</keyword>
<evidence type="ECO:0000256" key="5">
    <source>
        <dbReference type="ARBA" id="ARBA00022523"/>
    </source>
</evidence>
<accession>A0A4Y7J2Z4</accession>
<dbReference type="PRINTS" id="PR00742">
    <property type="entry name" value="GLHYDRLASE35"/>
</dbReference>
<protein>
    <recommendedName>
        <fullName evidence="4 11">Beta-galactosidase</fullName>
        <ecNumber evidence="4 11">3.2.1.23</ecNumber>
    </recommendedName>
</protein>
<dbReference type="STRING" id="3469.A0A4Y7J2Z4"/>
<keyword evidence="7 13" id="KW-0732">Signal</keyword>
<evidence type="ECO:0000256" key="11">
    <source>
        <dbReference type="RuleBase" id="RU000675"/>
    </source>
</evidence>
<organism evidence="15 16">
    <name type="scientific">Papaver somniferum</name>
    <name type="common">Opium poppy</name>
    <dbReference type="NCBI Taxonomy" id="3469"/>
    <lineage>
        <taxon>Eukaryota</taxon>
        <taxon>Viridiplantae</taxon>
        <taxon>Streptophyta</taxon>
        <taxon>Embryophyta</taxon>
        <taxon>Tracheophyta</taxon>
        <taxon>Spermatophyta</taxon>
        <taxon>Magnoliopsida</taxon>
        <taxon>Ranunculales</taxon>
        <taxon>Papaveraceae</taxon>
        <taxon>Papaveroideae</taxon>
        <taxon>Papaver</taxon>
    </lineage>
</organism>
<dbReference type="Gramene" id="RZC54422">
    <property type="protein sequence ID" value="RZC54422"/>
    <property type="gene ID" value="C5167_013301"/>
</dbReference>
<dbReference type="Gene3D" id="2.60.120.740">
    <property type="match status" value="1"/>
</dbReference>
<comment type="subcellular location">
    <subcellularLocation>
        <location evidence="2">Secreted</location>
        <location evidence="2">Extracellular space</location>
        <location evidence="2">Apoplast</location>
    </subcellularLocation>
</comment>
<feature type="signal peptide" evidence="13">
    <location>
        <begin position="1"/>
        <end position="21"/>
    </location>
</feature>
<dbReference type="GO" id="GO:0030246">
    <property type="term" value="F:carbohydrate binding"/>
    <property type="evidence" value="ECO:0007669"/>
    <property type="project" value="InterPro"/>
</dbReference>
<reference evidence="15 16" key="1">
    <citation type="journal article" date="2018" name="Science">
        <title>The opium poppy genome and morphinan production.</title>
        <authorList>
            <person name="Guo L."/>
            <person name="Winzer T."/>
            <person name="Yang X."/>
            <person name="Li Y."/>
            <person name="Ning Z."/>
            <person name="He Z."/>
            <person name="Teodor R."/>
            <person name="Lu Y."/>
            <person name="Bowser T.A."/>
            <person name="Graham I.A."/>
            <person name="Ye K."/>
        </authorList>
    </citation>
    <scope>NUCLEOTIDE SEQUENCE [LARGE SCALE GENOMIC DNA]</scope>
    <source>
        <strain evidence="16">cv. HN1</strain>
        <tissue evidence="15">Leaves</tissue>
    </source>
</reference>
<keyword evidence="16" id="KW-1185">Reference proteome</keyword>
<keyword evidence="9" id="KW-0325">Glycoprotein</keyword>
<evidence type="ECO:0000313" key="16">
    <source>
        <dbReference type="Proteomes" id="UP000316621"/>
    </source>
</evidence>
<dbReference type="FunFam" id="2.60.120.260:FF:000142">
    <property type="entry name" value="Beta-galactosidase"/>
    <property type="match status" value="1"/>
</dbReference>
<dbReference type="AlphaFoldDB" id="A0A4Y7J2Z4"/>
<keyword evidence="6" id="KW-0964">Secreted</keyword>